<feature type="transmembrane region" description="Helical" evidence="1">
    <location>
        <begin position="290"/>
        <end position="308"/>
    </location>
</feature>
<dbReference type="AlphaFoldDB" id="A0AAW5PKJ6"/>
<feature type="transmembrane region" description="Helical" evidence="1">
    <location>
        <begin position="384"/>
        <end position="401"/>
    </location>
</feature>
<protein>
    <submittedName>
        <fullName evidence="2">ABC-type multidrug transport system fused ATPase/permease subunit</fullName>
    </submittedName>
</protein>
<gene>
    <name evidence="2" type="ORF">M2412_003253</name>
</gene>
<organism evidence="2 3">
    <name type="scientific">Stenotrophomonas rhizophila</name>
    <dbReference type="NCBI Taxonomy" id="216778"/>
    <lineage>
        <taxon>Bacteria</taxon>
        <taxon>Pseudomonadati</taxon>
        <taxon>Pseudomonadota</taxon>
        <taxon>Gammaproteobacteria</taxon>
        <taxon>Lysobacterales</taxon>
        <taxon>Lysobacteraceae</taxon>
        <taxon>Stenotrophomonas</taxon>
    </lineage>
</organism>
<feature type="transmembrane region" description="Helical" evidence="1">
    <location>
        <begin position="255"/>
        <end position="278"/>
    </location>
</feature>
<feature type="transmembrane region" description="Helical" evidence="1">
    <location>
        <begin position="457"/>
        <end position="477"/>
    </location>
</feature>
<feature type="transmembrane region" description="Helical" evidence="1">
    <location>
        <begin position="406"/>
        <end position="423"/>
    </location>
</feature>
<evidence type="ECO:0000313" key="3">
    <source>
        <dbReference type="Proteomes" id="UP001320691"/>
    </source>
</evidence>
<reference evidence="2" key="1">
    <citation type="submission" date="2022-08" db="EMBL/GenBank/DDBJ databases">
        <title>Genomic analyses of the natural microbiome of Caenorhabditis elegans.</title>
        <authorList>
            <person name="Samuel B."/>
        </authorList>
    </citation>
    <scope>NUCLEOTIDE SEQUENCE</scope>
    <source>
        <strain evidence="2">BIGb0277</strain>
    </source>
</reference>
<evidence type="ECO:0000313" key="2">
    <source>
        <dbReference type="EMBL" id="MCS4281237.1"/>
    </source>
</evidence>
<accession>A0AAW5PKJ6</accession>
<dbReference type="Proteomes" id="UP001320691">
    <property type="component" value="Unassembled WGS sequence"/>
</dbReference>
<dbReference type="RefSeq" id="WP_259261769.1">
    <property type="nucleotide sequence ID" value="NZ_JANUEK010000008.1"/>
</dbReference>
<feature type="transmembrane region" description="Helical" evidence="1">
    <location>
        <begin position="203"/>
        <end position="225"/>
    </location>
</feature>
<feature type="transmembrane region" description="Helical" evidence="1">
    <location>
        <begin position="167"/>
        <end position="191"/>
    </location>
</feature>
<proteinExistence type="predicted"/>
<dbReference type="EMBL" id="JANUEK010000008">
    <property type="protein sequence ID" value="MCS4281237.1"/>
    <property type="molecule type" value="Genomic_DNA"/>
</dbReference>
<feature type="transmembrane region" description="Helical" evidence="1">
    <location>
        <begin position="360"/>
        <end position="378"/>
    </location>
</feature>
<name>A0AAW5PKJ6_9GAMM</name>
<evidence type="ECO:0000256" key="1">
    <source>
        <dbReference type="SAM" id="Phobius"/>
    </source>
</evidence>
<keyword evidence="1" id="KW-0472">Membrane</keyword>
<comment type="caution">
    <text evidence="2">The sequence shown here is derived from an EMBL/GenBank/DDBJ whole genome shotgun (WGS) entry which is preliminary data.</text>
</comment>
<feature type="transmembrane region" description="Helical" evidence="1">
    <location>
        <begin position="335"/>
        <end position="353"/>
    </location>
</feature>
<keyword evidence="1" id="KW-1133">Transmembrane helix</keyword>
<feature type="transmembrane region" description="Helical" evidence="1">
    <location>
        <begin position="12"/>
        <end position="36"/>
    </location>
</feature>
<feature type="transmembrane region" description="Helical" evidence="1">
    <location>
        <begin position="115"/>
        <end position="136"/>
    </location>
</feature>
<keyword evidence="1" id="KW-0812">Transmembrane</keyword>
<sequence>MERRLDRDFAMVAGIALVTCLLLGWVQNTVGVIAVAGGQGWDGSVFVRVIHEIVTGAYSNSDPYRAIRTVAFPAIYYIEYFRPEANIVNAQRNVNILSMVASICMLYTSARLKSVARSTAVVTVATFFAAWCVLVVPVFTPVLTDHLAIFTSSLSLLLWAADRKRGLYVIVLACVWVMPSAALIPLALLAMKDEPGDTRWPPVPVRINVACLLASLAICAAVYMWKGPALLEGVDTHVFDFPRNPDGELTGSLRLLPVSIIVVIAMVFLCVRSAVLFLTSHIRHVDAKRVVVGLLVALASFAVMRLLIDFDKGFSAGQLFNNMTKQALSAPLKTWAAHAAYFGPAVLVTYYFVAFRRTVLPAPVLLCLVGFMPLLALGSETRQWIAVLPVVMLALCFLPLSMRTRLALMLFSVCMFWGVWTLNDEVTQAVVTNVGLQHPLWNSYMGRVGPWMTMGVYRYWLVLATLMMIALYLVEVLPRRLSRRVRG</sequence>